<reference evidence="5 6" key="1">
    <citation type="submission" date="2015-08" db="EMBL/GenBank/DDBJ databases">
        <title>Ancestral chromatin configuration constrains chromatin evolution on differentiating sex chromosomes in Drosophila.</title>
        <authorList>
            <person name="Zhou Q."/>
            <person name="Bachtrog D."/>
        </authorList>
    </citation>
    <scope>NUCLEOTIDE SEQUENCE [LARGE SCALE GENOMIC DNA]</scope>
    <source>
        <tissue evidence="5">Whole larvae</tissue>
    </source>
</reference>
<protein>
    <submittedName>
        <fullName evidence="5">CG11356</fullName>
    </submittedName>
</protein>
<dbReference type="InterPro" id="IPR051995">
    <property type="entry name" value="Ciliary_GTPase"/>
</dbReference>
<dbReference type="GO" id="GO:0097730">
    <property type="term" value="C:non-motile cilium"/>
    <property type="evidence" value="ECO:0007669"/>
    <property type="project" value="TreeGrafter"/>
</dbReference>
<dbReference type="InterPro" id="IPR027417">
    <property type="entry name" value="P-loop_NTPase"/>
</dbReference>
<dbReference type="PANTHER" id="PTHR46090:SF2">
    <property type="entry name" value="ADP-RIBOSYLATION FACTOR-LIKE PROTEIN 13B"/>
    <property type="match status" value="1"/>
</dbReference>
<dbReference type="GO" id="GO:0003924">
    <property type="term" value="F:GTPase activity"/>
    <property type="evidence" value="ECO:0007669"/>
    <property type="project" value="InterPro"/>
</dbReference>
<dbReference type="Proteomes" id="UP000494163">
    <property type="component" value="Chromosome X"/>
</dbReference>
<evidence type="ECO:0000256" key="1">
    <source>
        <dbReference type="ARBA" id="ARBA00022741"/>
    </source>
</evidence>
<dbReference type="PANTHER" id="PTHR46090">
    <property type="entry name" value="ADP-RIBOSYLATION FACTOR-LIKE PROTEIN 13B"/>
    <property type="match status" value="1"/>
</dbReference>
<dbReference type="Gene3D" id="3.40.50.300">
    <property type="entry name" value="P-loop containing nucleotide triphosphate hydrolases"/>
    <property type="match status" value="1"/>
</dbReference>
<dbReference type="AlphaFoldDB" id="A0A0M3QZC4"/>
<sequence>MGLLCGKQPGCCCCCCPAAAAEEQLEQQQRFKLLLLGVAGSGKTQLGHLLSGRQRADDDRSATNGVRCYQLQQQQQQSEFAAVASITEVGGSAEMQRLWPHYYASSHALIYCYDIGGSYEQLRRSFELLQRCLQHAALRGKPVLLVASRDSESVQLYDIEHAFNLEQLARGSNCPLHLCHMLQPAQLRAGMQWLLRLLQAQAPALAQRIKYDLNLMSWQQRKRTLLSSSKLAQVHRQRFHRAHRKV</sequence>
<keyword evidence="1 3" id="KW-0547">Nucleotide-binding</keyword>
<evidence type="ECO:0000256" key="3">
    <source>
        <dbReference type="PIRSR" id="PIRSR606689-1"/>
    </source>
</evidence>
<keyword evidence="4" id="KW-0460">Magnesium</keyword>
<evidence type="ECO:0000256" key="4">
    <source>
        <dbReference type="PIRSR" id="PIRSR606689-2"/>
    </source>
</evidence>
<name>A0A0M3QZC4_DROBS</name>
<proteinExistence type="predicted"/>
<gene>
    <name evidence="5" type="ORF">Dbus_chrXg985</name>
</gene>
<dbReference type="GO" id="GO:1905515">
    <property type="term" value="P:non-motile cilium assembly"/>
    <property type="evidence" value="ECO:0007669"/>
    <property type="project" value="TreeGrafter"/>
</dbReference>
<keyword evidence="6" id="KW-1185">Reference proteome</keyword>
<evidence type="ECO:0000313" key="5">
    <source>
        <dbReference type="EMBL" id="ALC49129.1"/>
    </source>
</evidence>
<dbReference type="EMBL" id="CP012528">
    <property type="protein sequence ID" value="ALC49129.1"/>
    <property type="molecule type" value="Genomic_DNA"/>
</dbReference>
<feature type="binding site" evidence="4">
    <location>
        <position position="44"/>
    </location>
    <ligand>
        <name>Mg(2+)</name>
        <dbReference type="ChEBI" id="CHEBI:18420"/>
    </ligand>
</feature>
<dbReference type="SMR" id="A0A0M3QZC4"/>
<dbReference type="OMA" id="SHALIYC"/>
<dbReference type="STRING" id="30019.A0A0M3QZC4"/>
<dbReference type="InterPro" id="IPR006689">
    <property type="entry name" value="Small_GTPase_ARF/SAR"/>
</dbReference>
<dbReference type="Pfam" id="PF00025">
    <property type="entry name" value="Arf"/>
    <property type="match status" value="1"/>
</dbReference>
<feature type="binding site" evidence="4">
    <location>
        <position position="63"/>
    </location>
    <ligand>
        <name>Mg(2+)</name>
        <dbReference type="ChEBI" id="CHEBI:18420"/>
    </ligand>
</feature>
<dbReference type="GO" id="GO:0046872">
    <property type="term" value="F:metal ion binding"/>
    <property type="evidence" value="ECO:0007669"/>
    <property type="project" value="UniProtKB-KW"/>
</dbReference>
<evidence type="ECO:0000313" key="6">
    <source>
        <dbReference type="Proteomes" id="UP000494163"/>
    </source>
</evidence>
<keyword evidence="2 3" id="KW-0342">GTP-binding</keyword>
<organism evidence="5 6">
    <name type="scientific">Drosophila busckii</name>
    <name type="common">Fruit fly</name>
    <dbReference type="NCBI Taxonomy" id="30019"/>
    <lineage>
        <taxon>Eukaryota</taxon>
        <taxon>Metazoa</taxon>
        <taxon>Ecdysozoa</taxon>
        <taxon>Arthropoda</taxon>
        <taxon>Hexapoda</taxon>
        <taxon>Insecta</taxon>
        <taxon>Pterygota</taxon>
        <taxon>Neoptera</taxon>
        <taxon>Endopterygota</taxon>
        <taxon>Diptera</taxon>
        <taxon>Brachycera</taxon>
        <taxon>Muscomorpha</taxon>
        <taxon>Ephydroidea</taxon>
        <taxon>Drosophilidae</taxon>
        <taxon>Drosophila</taxon>
    </lineage>
</organism>
<dbReference type="GO" id="GO:0005525">
    <property type="term" value="F:GTP binding"/>
    <property type="evidence" value="ECO:0007669"/>
    <property type="project" value="UniProtKB-KW"/>
</dbReference>
<evidence type="ECO:0000256" key="2">
    <source>
        <dbReference type="ARBA" id="ARBA00023134"/>
    </source>
</evidence>
<feature type="binding site" evidence="3">
    <location>
        <position position="91"/>
    </location>
    <ligand>
        <name>GTP</name>
        <dbReference type="ChEBI" id="CHEBI:37565"/>
    </ligand>
</feature>
<dbReference type="OrthoDB" id="14717at2759"/>
<accession>A0A0M3QZC4</accession>
<keyword evidence="4" id="KW-0479">Metal-binding</keyword>
<feature type="binding site" evidence="3">
    <location>
        <begin position="37"/>
        <end position="44"/>
    </location>
    <ligand>
        <name>GTP</name>
        <dbReference type="ChEBI" id="CHEBI:37565"/>
    </ligand>
</feature>
<dbReference type="GO" id="GO:0097500">
    <property type="term" value="P:receptor localization to non-motile cilium"/>
    <property type="evidence" value="ECO:0007669"/>
    <property type="project" value="TreeGrafter"/>
</dbReference>
<dbReference type="SUPFAM" id="SSF52540">
    <property type="entry name" value="P-loop containing nucleoside triphosphate hydrolases"/>
    <property type="match status" value="1"/>
</dbReference>
<dbReference type="GO" id="GO:0060170">
    <property type="term" value="C:ciliary membrane"/>
    <property type="evidence" value="ECO:0007669"/>
    <property type="project" value="TreeGrafter"/>
</dbReference>